<dbReference type="EMBL" id="CAKLBC010001270">
    <property type="protein sequence ID" value="CAH0490575.1"/>
    <property type="molecule type" value="Genomic_DNA"/>
</dbReference>
<feature type="region of interest" description="Disordered" evidence="1">
    <location>
        <begin position="83"/>
        <end position="120"/>
    </location>
</feature>
<evidence type="ECO:0000256" key="1">
    <source>
        <dbReference type="SAM" id="MobiDB-lite"/>
    </source>
</evidence>
<evidence type="ECO:0000313" key="3">
    <source>
        <dbReference type="Proteomes" id="UP001157938"/>
    </source>
</evidence>
<comment type="caution">
    <text evidence="2">The sequence shown here is derived from an EMBL/GenBank/DDBJ whole genome shotgun (WGS) entry which is preliminary data.</text>
</comment>
<protein>
    <submittedName>
        <fullName evidence="2">Uncharacterized protein</fullName>
    </submittedName>
</protein>
<dbReference type="Proteomes" id="UP001157938">
    <property type="component" value="Unassembled WGS sequence"/>
</dbReference>
<keyword evidence="3" id="KW-1185">Reference proteome</keyword>
<name>A0ABN8C9E0_9STRA</name>
<proteinExistence type="predicted"/>
<organism evidence="2 3">
    <name type="scientific">Peronospora farinosa</name>
    <dbReference type="NCBI Taxonomy" id="134698"/>
    <lineage>
        <taxon>Eukaryota</taxon>
        <taxon>Sar</taxon>
        <taxon>Stramenopiles</taxon>
        <taxon>Oomycota</taxon>
        <taxon>Peronosporomycetes</taxon>
        <taxon>Peronosporales</taxon>
        <taxon>Peronosporaceae</taxon>
        <taxon>Peronospora</taxon>
    </lineage>
</organism>
<reference evidence="2 3" key="1">
    <citation type="submission" date="2021-11" db="EMBL/GenBank/DDBJ databases">
        <authorList>
            <person name="Islam A."/>
            <person name="Islam S."/>
            <person name="Flora M.S."/>
            <person name="Rahman M."/>
            <person name="Ziaur R.M."/>
            <person name="Epstein J.H."/>
            <person name="Hassan M."/>
            <person name="Klassen M."/>
            <person name="Woodard K."/>
            <person name="Webb A."/>
            <person name="Webby R.J."/>
            <person name="El Zowalaty M.E."/>
        </authorList>
    </citation>
    <scope>NUCLEOTIDE SEQUENCE [LARGE SCALE GENOMIC DNA]</scope>
    <source>
        <strain evidence="2">Pf1</strain>
    </source>
</reference>
<evidence type="ECO:0000313" key="2">
    <source>
        <dbReference type="EMBL" id="CAH0490575.1"/>
    </source>
</evidence>
<gene>
    <name evidence="2" type="ORF">PFR001_LOCUS5896</name>
</gene>
<sequence>MTSCAYFALKSKSRRTPYLILAGWMRELKIARLLRLRLLSGPDVSSGYWLSAYILRRLRSEDFSRSSLHAFGGLLQIESARVRSGLGPSRRQRRRQGMSDFEPAQKIGKDSKGDLPVGKP</sequence>
<accession>A0ABN8C9E0</accession>